<feature type="compositionally biased region" description="Low complexity" evidence="10">
    <location>
        <begin position="439"/>
        <end position="453"/>
    </location>
</feature>
<comment type="similarity">
    <text evidence="3 9">Belongs to the glycosyl hydrolase 5 (cellulase A) family.</text>
</comment>
<dbReference type="GO" id="GO:0016985">
    <property type="term" value="F:mannan endo-1,4-beta-mannosidase activity"/>
    <property type="evidence" value="ECO:0007669"/>
    <property type="project" value="UniProtKB-EC"/>
</dbReference>
<dbReference type="PANTHER" id="PTHR31451:SF39">
    <property type="entry name" value="MANNAN ENDO-1,4-BETA-MANNOSIDASE 1"/>
    <property type="match status" value="1"/>
</dbReference>
<dbReference type="KEGG" id="cput:CONPUDRAFT_79872"/>
<comment type="catalytic activity">
    <reaction evidence="1">
        <text>Random hydrolysis of (1-&gt;4)-beta-D-mannosidic linkages in mannans, galactomannans and glucomannans.</text>
        <dbReference type="EC" id="3.2.1.78"/>
    </reaction>
</comment>
<dbReference type="Pfam" id="PF00150">
    <property type="entry name" value="Cellulase"/>
    <property type="match status" value="1"/>
</dbReference>
<keyword evidence="6 11" id="KW-0732">Signal</keyword>
<dbReference type="SUPFAM" id="SSF51445">
    <property type="entry name" value="(Trans)glycosidases"/>
    <property type="match status" value="1"/>
</dbReference>
<keyword evidence="14" id="KW-1185">Reference proteome</keyword>
<evidence type="ECO:0000256" key="9">
    <source>
        <dbReference type="RuleBase" id="RU361153"/>
    </source>
</evidence>
<evidence type="ECO:0000259" key="12">
    <source>
        <dbReference type="Pfam" id="PF00150"/>
    </source>
</evidence>
<gene>
    <name evidence="13" type="ORF">CONPUDRAFT_79872</name>
</gene>
<dbReference type="Gene3D" id="3.20.20.80">
    <property type="entry name" value="Glycosidases"/>
    <property type="match status" value="1"/>
</dbReference>
<evidence type="ECO:0000313" key="14">
    <source>
        <dbReference type="Proteomes" id="UP000053558"/>
    </source>
</evidence>
<dbReference type="InterPro" id="IPR001547">
    <property type="entry name" value="Glyco_hydro_5"/>
</dbReference>
<organism evidence="13 14">
    <name type="scientific">Coniophora puteana (strain RWD-64-598)</name>
    <name type="common">Brown rot fungus</name>
    <dbReference type="NCBI Taxonomy" id="741705"/>
    <lineage>
        <taxon>Eukaryota</taxon>
        <taxon>Fungi</taxon>
        <taxon>Dikarya</taxon>
        <taxon>Basidiomycota</taxon>
        <taxon>Agaricomycotina</taxon>
        <taxon>Agaricomycetes</taxon>
        <taxon>Agaricomycetidae</taxon>
        <taxon>Boletales</taxon>
        <taxon>Coniophorineae</taxon>
        <taxon>Coniophoraceae</taxon>
        <taxon>Coniophora</taxon>
    </lineage>
</organism>
<evidence type="ECO:0000256" key="10">
    <source>
        <dbReference type="SAM" id="MobiDB-lite"/>
    </source>
</evidence>
<keyword evidence="8 9" id="KW-0326">Glycosidase</keyword>
<evidence type="ECO:0000256" key="4">
    <source>
        <dbReference type="ARBA" id="ARBA00012706"/>
    </source>
</evidence>
<dbReference type="EC" id="3.2.1.78" evidence="4"/>
<feature type="signal peptide" evidence="11">
    <location>
        <begin position="1"/>
        <end position="18"/>
    </location>
</feature>
<evidence type="ECO:0000313" key="13">
    <source>
        <dbReference type="EMBL" id="EIW85194.1"/>
    </source>
</evidence>
<comment type="caution">
    <text evidence="13">The sequence shown here is derived from an EMBL/GenBank/DDBJ whole genome shotgun (WGS) entry which is preliminary data.</text>
</comment>
<dbReference type="RefSeq" id="XP_007764287.1">
    <property type="nucleotide sequence ID" value="XM_007766097.1"/>
</dbReference>
<evidence type="ECO:0000256" key="6">
    <source>
        <dbReference type="ARBA" id="ARBA00022729"/>
    </source>
</evidence>
<proteinExistence type="inferred from homology"/>
<accession>A0A5M3N2F0</accession>
<keyword evidence="7 9" id="KW-0378">Hydrolase</keyword>
<dbReference type="GO" id="GO:0005576">
    <property type="term" value="C:extracellular region"/>
    <property type="evidence" value="ECO:0007669"/>
    <property type="project" value="UniProtKB-SubCell"/>
</dbReference>
<dbReference type="InterPro" id="IPR045053">
    <property type="entry name" value="MAN-like"/>
</dbReference>
<feature type="chain" id="PRO_5024406762" description="mannan endo-1,4-beta-mannosidase" evidence="11">
    <location>
        <begin position="19"/>
        <end position="519"/>
    </location>
</feature>
<comment type="subcellular location">
    <subcellularLocation>
        <location evidence="2">Secreted</location>
    </subcellularLocation>
</comment>
<dbReference type="GO" id="GO:0046355">
    <property type="term" value="P:mannan catabolic process"/>
    <property type="evidence" value="ECO:0007669"/>
    <property type="project" value="UniProtKB-ARBA"/>
</dbReference>
<evidence type="ECO:0000256" key="3">
    <source>
        <dbReference type="ARBA" id="ARBA00005641"/>
    </source>
</evidence>
<dbReference type="OMA" id="ANDPRCN"/>
<evidence type="ECO:0000256" key="2">
    <source>
        <dbReference type="ARBA" id="ARBA00004613"/>
    </source>
</evidence>
<dbReference type="AlphaFoldDB" id="A0A5M3N2F0"/>
<sequence length="519" mass="55888">MKVSRIWAALLGAIAAHAAIVPTTTTKRTSSPFVSSEGSEFVVNGTNFKYIGTNAYWLPTLQDDEISTTLAKMAATGIKVVRLWAFNDVDAVPSNGTYFQVIQDGKTSINEGPNGLQRLDKVIELAEQQGLYVLLSLTNNFFPNVAKTSTKRGESQSLPRNYLSNDYGGMDLYVREFGAKHHDDFFTEEKIISAFQNYTSHIVSRYADKPSVFSWEIANGPSCNSTLPSSGSCQTTTVTKWHATMASHIKSVDPNHLVSAGTSGGQCLQCTKLFPLSAPSPQPSPSVKRRNVKQLTKKQLLKDRSEARRNNRKRAIEEGTLAKDGVQIRGRWVSTAAKRQSSPEVGQQFDGSTGVDSQDIMNIPDVGFGSFQLFPDQNNYAADDTTSTSSSDSFANTVNTGVDWINNQAQLGGAVGKPTIITGFGLVTQGNAPNFVPFNSSSSTDASSNASSDGVSNDQQDSAYTTWVNTGVAQGVNGIMQYQWGQSNVQTPNDGYSSSSNDGVQTVLQNAAQGIAADN</sequence>
<reference evidence="14" key="1">
    <citation type="journal article" date="2012" name="Science">
        <title>The Paleozoic origin of enzymatic lignin decomposition reconstructed from 31 fungal genomes.</title>
        <authorList>
            <person name="Floudas D."/>
            <person name="Binder M."/>
            <person name="Riley R."/>
            <person name="Barry K."/>
            <person name="Blanchette R.A."/>
            <person name="Henrissat B."/>
            <person name="Martinez A.T."/>
            <person name="Otillar R."/>
            <person name="Spatafora J.W."/>
            <person name="Yadav J.S."/>
            <person name="Aerts A."/>
            <person name="Benoit I."/>
            <person name="Boyd A."/>
            <person name="Carlson A."/>
            <person name="Copeland A."/>
            <person name="Coutinho P.M."/>
            <person name="de Vries R.P."/>
            <person name="Ferreira P."/>
            <person name="Findley K."/>
            <person name="Foster B."/>
            <person name="Gaskell J."/>
            <person name="Glotzer D."/>
            <person name="Gorecki P."/>
            <person name="Heitman J."/>
            <person name="Hesse C."/>
            <person name="Hori C."/>
            <person name="Igarashi K."/>
            <person name="Jurgens J.A."/>
            <person name="Kallen N."/>
            <person name="Kersten P."/>
            <person name="Kohler A."/>
            <person name="Kuees U."/>
            <person name="Kumar T.K.A."/>
            <person name="Kuo A."/>
            <person name="LaButti K."/>
            <person name="Larrondo L.F."/>
            <person name="Lindquist E."/>
            <person name="Ling A."/>
            <person name="Lombard V."/>
            <person name="Lucas S."/>
            <person name="Lundell T."/>
            <person name="Martin R."/>
            <person name="McLaughlin D.J."/>
            <person name="Morgenstern I."/>
            <person name="Morin E."/>
            <person name="Murat C."/>
            <person name="Nagy L.G."/>
            <person name="Nolan M."/>
            <person name="Ohm R.A."/>
            <person name="Patyshakuliyeva A."/>
            <person name="Rokas A."/>
            <person name="Ruiz-Duenas F.J."/>
            <person name="Sabat G."/>
            <person name="Salamov A."/>
            <person name="Samejima M."/>
            <person name="Schmutz J."/>
            <person name="Slot J.C."/>
            <person name="St John F."/>
            <person name="Stenlid J."/>
            <person name="Sun H."/>
            <person name="Sun S."/>
            <person name="Syed K."/>
            <person name="Tsang A."/>
            <person name="Wiebenga A."/>
            <person name="Young D."/>
            <person name="Pisabarro A."/>
            <person name="Eastwood D.C."/>
            <person name="Martin F."/>
            <person name="Cullen D."/>
            <person name="Grigoriev I.V."/>
            <person name="Hibbett D.S."/>
        </authorList>
    </citation>
    <scope>NUCLEOTIDE SEQUENCE [LARGE SCALE GENOMIC DNA]</scope>
    <source>
        <strain evidence="14">RWD-64-598 SS2</strain>
    </source>
</reference>
<feature type="region of interest" description="Disordered" evidence="10">
    <location>
        <begin position="438"/>
        <end position="460"/>
    </location>
</feature>
<dbReference type="PANTHER" id="PTHR31451">
    <property type="match status" value="1"/>
</dbReference>
<evidence type="ECO:0000256" key="1">
    <source>
        <dbReference type="ARBA" id="ARBA00001678"/>
    </source>
</evidence>
<dbReference type="OrthoDB" id="406631at2759"/>
<evidence type="ECO:0000256" key="11">
    <source>
        <dbReference type="SAM" id="SignalP"/>
    </source>
</evidence>
<protein>
    <recommendedName>
        <fullName evidence="4">mannan endo-1,4-beta-mannosidase</fullName>
        <ecNumber evidence="4">3.2.1.78</ecNumber>
    </recommendedName>
</protein>
<dbReference type="GeneID" id="19209992"/>
<evidence type="ECO:0000256" key="5">
    <source>
        <dbReference type="ARBA" id="ARBA00022525"/>
    </source>
</evidence>
<feature type="domain" description="Glycoside hydrolase family 5" evidence="12">
    <location>
        <begin position="44"/>
        <end position="431"/>
    </location>
</feature>
<dbReference type="Proteomes" id="UP000053558">
    <property type="component" value="Unassembled WGS sequence"/>
</dbReference>
<name>A0A5M3N2F0_CONPW</name>
<keyword evidence="5" id="KW-0964">Secreted</keyword>
<evidence type="ECO:0000256" key="8">
    <source>
        <dbReference type="ARBA" id="ARBA00023295"/>
    </source>
</evidence>
<dbReference type="EMBL" id="JH711574">
    <property type="protein sequence ID" value="EIW85194.1"/>
    <property type="molecule type" value="Genomic_DNA"/>
</dbReference>
<dbReference type="InterPro" id="IPR017853">
    <property type="entry name" value="GH"/>
</dbReference>
<evidence type="ECO:0000256" key="7">
    <source>
        <dbReference type="ARBA" id="ARBA00022801"/>
    </source>
</evidence>